<accession>V4T4B9</accession>
<evidence type="ECO:0000313" key="2">
    <source>
        <dbReference type="Proteomes" id="UP000030687"/>
    </source>
</evidence>
<name>V4T4B9_CITCL</name>
<keyword evidence="2" id="KW-1185">Reference proteome</keyword>
<dbReference type="EMBL" id="KI536661">
    <property type="protein sequence ID" value="ESR55058.1"/>
    <property type="molecule type" value="Genomic_DNA"/>
</dbReference>
<gene>
    <name evidence="1" type="ORF">CICLE_v10023171mg</name>
</gene>
<evidence type="ECO:0000313" key="1">
    <source>
        <dbReference type="EMBL" id="ESR55058.1"/>
    </source>
</evidence>
<proteinExistence type="predicted"/>
<protein>
    <submittedName>
        <fullName evidence="1">Uncharacterized protein</fullName>
    </submittedName>
</protein>
<reference evidence="1 2" key="1">
    <citation type="submission" date="2013-10" db="EMBL/GenBank/DDBJ databases">
        <authorList>
            <consortium name="International Citrus Genome Consortium"/>
            <person name="Jenkins J."/>
            <person name="Schmutz J."/>
            <person name="Prochnik S."/>
            <person name="Rokhsar D."/>
            <person name="Gmitter F."/>
            <person name="Ollitrault P."/>
            <person name="Machado M."/>
            <person name="Talon M."/>
            <person name="Wincker P."/>
            <person name="Jaillon O."/>
            <person name="Morgante M."/>
        </authorList>
    </citation>
    <scope>NUCLEOTIDE SEQUENCE</scope>
    <source>
        <strain evidence="2">cv. Clemenules</strain>
    </source>
</reference>
<sequence length="75" mass="8632">MLHENGSFWSFIRGVFNLAKSFQTKGKKVSKRCVFNFSKTVSFIGAQVGAHFGVNSFFLLYKDPDLQHKFLLQQQ</sequence>
<dbReference type="Proteomes" id="UP000030687">
    <property type="component" value="Unassembled WGS sequence"/>
</dbReference>
<dbReference type="AlphaFoldDB" id="V4T4B9"/>
<dbReference type="KEGG" id="cic:CICLE_v10023171mg"/>
<organism evidence="1 2">
    <name type="scientific">Citrus clementina</name>
    <name type="common">Clementine</name>
    <name type="synonym">Citrus deliciosa x Citrus sinensis</name>
    <dbReference type="NCBI Taxonomy" id="85681"/>
    <lineage>
        <taxon>Eukaryota</taxon>
        <taxon>Viridiplantae</taxon>
        <taxon>Streptophyta</taxon>
        <taxon>Embryophyta</taxon>
        <taxon>Tracheophyta</taxon>
        <taxon>Spermatophyta</taxon>
        <taxon>Magnoliopsida</taxon>
        <taxon>eudicotyledons</taxon>
        <taxon>Gunneridae</taxon>
        <taxon>Pentapetalae</taxon>
        <taxon>rosids</taxon>
        <taxon>malvids</taxon>
        <taxon>Sapindales</taxon>
        <taxon>Rutaceae</taxon>
        <taxon>Aurantioideae</taxon>
        <taxon>Citrus</taxon>
    </lineage>
</organism>
<dbReference type="InParanoid" id="V4T4B9"/>
<dbReference type="Gramene" id="ESR55058">
    <property type="protein sequence ID" value="ESR55058"/>
    <property type="gene ID" value="CICLE_v10023171mg"/>
</dbReference>